<name>A0AAN8CG61_9TELE</name>
<keyword evidence="2" id="KW-1185">Reference proteome</keyword>
<protein>
    <submittedName>
        <fullName evidence="1">Uncharacterized protein</fullName>
    </submittedName>
</protein>
<comment type="caution">
    <text evidence="1">The sequence shown here is derived from an EMBL/GenBank/DDBJ whole genome shotgun (WGS) entry which is preliminary data.</text>
</comment>
<proteinExistence type="predicted"/>
<gene>
    <name evidence="1" type="ORF">CesoFtcFv8_008150</name>
</gene>
<reference evidence="1 2" key="1">
    <citation type="journal article" date="2023" name="Mol. Biol. Evol.">
        <title>Genomics of Secondarily Temperate Adaptation in the Only Non-Antarctic Icefish.</title>
        <authorList>
            <person name="Rivera-Colon A.G."/>
            <person name="Rayamajhi N."/>
            <person name="Minhas B.F."/>
            <person name="Madrigal G."/>
            <person name="Bilyk K.T."/>
            <person name="Yoon V."/>
            <person name="Hune M."/>
            <person name="Gregory S."/>
            <person name="Cheng C.H.C."/>
            <person name="Catchen J.M."/>
        </authorList>
    </citation>
    <scope>NUCLEOTIDE SEQUENCE [LARGE SCALE GENOMIC DNA]</scope>
    <source>
        <strain evidence="1">JC2023a</strain>
    </source>
</reference>
<dbReference type="EMBL" id="JAULUE010002051">
    <property type="protein sequence ID" value="KAK5902942.1"/>
    <property type="molecule type" value="Genomic_DNA"/>
</dbReference>
<sequence>MVGLDTIAEAIRDHHLFPWPLVQRLYHTEWTAALNALQAVAANPHHGYKGDTTAVKSANYRNISWICGRLLISLGNDSLKNYRGFKEDPRTKVAVEKMISDYITHGMGDDDASVS</sequence>
<organism evidence="1 2">
    <name type="scientific">Champsocephalus esox</name>
    <name type="common">pike icefish</name>
    <dbReference type="NCBI Taxonomy" id="159716"/>
    <lineage>
        <taxon>Eukaryota</taxon>
        <taxon>Metazoa</taxon>
        <taxon>Chordata</taxon>
        <taxon>Craniata</taxon>
        <taxon>Vertebrata</taxon>
        <taxon>Euteleostomi</taxon>
        <taxon>Actinopterygii</taxon>
        <taxon>Neopterygii</taxon>
        <taxon>Teleostei</taxon>
        <taxon>Neoteleostei</taxon>
        <taxon>Acanthomorphata</taxon>
        <taxon>Eupercaria</taxon>
        <taxon>Perciformes</taxon>
        <taxon>Notothenioidei</taxon>
        <taxon>Channichthyidae</taxon>
        <taxon>Champsocephalus</taxon>
    </lineage>
</organism>
<evidence type="ECO:0000313" key="1">
    <source>
        <dbReference type="EMBL" id="KAK5902942.1"/>
    </source>
</evidence>
<dbReference type="AlphaFoldDB" id="A0AAN8CG61"/>
<dbReference type="Proteomes" id="UP001335648">
    <property type="component" value="Unassembled WGS sequence"/>
</dbReference>
<accession>A0AAN8CG61</accession>
<evidence type="ECO:0000313" key="2">
    <source>
        <dbReference type="Proteomes" id="UP001335648"/>
    </source>
</evidence>